<sequence length="37" mass="4119">MPARTVARRALPRVQHDRPIRTRIADPGAPMSAPSRL</sequence>
<protein>
    <submittedName>
        <fullName evidence="2">Uncharacterized protein</fullName>
    </submittedName>
</protein>
<feature type="region of interest" description="Disordered" evidence="1">
    <location>
        <begin position="1"/>
        <end position="37"/>
    </location>
</feature>
<organism evidence="2 3">
    <name type="scientific">Caballeronia insecticola</name>
    <dbReference type="NCBI Taxonomy" id="758793"/>
    <lineage>
        <taxon>Bacteria</taxon>
        <taxon>Pseudomonadati</taxon>
        <taxon>Pseudomonadota</taxon>
        <taxon>Betaproteobacteria</taxon>
        <taxon>Burkholderiales</taxon>
        <taxon>Burkholderiaceae</taxon>
        <taxon>Caballeronia</taxon>
    </lineage>
</organism>
<reference evidence="2 3" key="1">
    <citation type="journal article" date="2013" name="Genome Announc.">
        <title>Complete Genome Sequence of Burkholderia sp. Strain RPE64, Bacterial Symbiont of the Bean Bug Riptortus pedestris.</title>
        <authorList>
            <person name="Shibata T.F."/>
            <person name="Maeda T."/>
            <person name="Nikoh N."/>
            <person name="Yamaguchi K."/>
            <person name="Oshima K."/>
            <person name="Hattori M."/>
            <person name="Nishiyama T."/>
            <person name="Hasebe M."/>
            <person name="Fukatsu T."/>
            <person name="Kikuchi Y."/>
            <person name="Shigenobu S."/>
        </authorList>
    </citation>
    <scope>NUCLEOTIDE SEQUENCE [LARGE SCALE GENOMIC DNA]</scope>
</reference>
<keyword evidence="3" id="KW-1185">Reference proteome</keyword>
<dbReference type="PATRIC" id="fig|758793.3.peg.2239"/>
<evidence type="ECO:0000256" key="1">
    <source>
        <dbReference type="SAM" id="MobiDB-lite"/>
    </source>
</evidence>
<dbReference type="AlphaFoldDB" id="R4WSQ7"/>
<proteinExistence type="predicted"/>
<dbReference type="HOGENOM" id="CLU_3341220_0_0_4"/>
<feature type="compositionally biased region" description="Basic residues" evidence="1">
    <location>
        <begin position="1"/>
        <end position="11"/>
    </location>
</feature>
<reference evidence="2 3" key="2">
    <citation type="journal article" date="2018" name="Int. J. Syst. Evol. Microbiol.">
        <title>Burkholderia insecticola sp. nov., a gut symbiotic bacterium of the bean bug Riptortus pedestris.</title>
        <authorList>
            <person name="Takeshita K."/>
            <person name="Tamaki H."/>
            <person name="Ohbayashi T."/>
            <person name="Meng X.-Y."/>
            <person name="Sone T."/>
            <person name="Mitani Y."/>
            <person name="Peeters C."/>
            <person name="Kikuchi Y."/>
            <person name="Vandamme P."/>
        </authorList>
    </citation>
    <scope>NUCLEOTIDE SEQUENCE [LARGE SCALE GENOMIC DNA]</scope>
    <source>
        <strain evidence="2">RPE64</strain>
    </source>
</reference>
<evidence type="ECO:0000313" key="2">
    <source>
        <dbReference type="EMBL" id="BAN23990.1"/>
    </source>
</evidence>
<dbReference type="Proteomes" id="UP000013966">
    <property type="component" value="Chromosome 1"/>
</dbReference>
<name>R4WSQ7_9BURK</name>
<dbReference type="EMBL" id="AP013058">
    <property type="protein sequence ID" value="BAN23990.1"/>
    <property type="molecule type" value="Genomic_DNA"/>
</dbReference>
<dbReference type="STRING" id="758793.BRPE64_ACDS22360"/>
<dbReference type="KEGG" id="buo:BRPE64_ACDS22360"/>
<feature type="compositionally biased region" description="Basic and acidic residues" evidence="1">
    <location>
        <begin position="14"/>
        <end position="24"/>
    </location>
</feature>
<evidence type="ECO:0000313" key="3">
    <source>
        <dbReference type="Proteomes" id="UP000013966"/>
    </source>
</evidence>
<gene>
    <name evidence="2" type="ORF">BRPE64_ACDS22360</name>
</gene>
<accession>R4WSQ7</accession>